<accession>A0A4S8Q1G8</accession>
<proteinExistence type="predicted"/>
<reference evidence="7" key="1">
    <citation type="submission" date="2019-04" db="EMBL/GenBank/DDBJ databases">
        <title>Nocardioides xinjiangensis sp. nov.</title>
        <authorList>
            <person name="Liu S."/>
        </authorList>
    </citation>
    <scope>NUCLEOTIDE SEQUENCE [LARGE SCALE GENOMIC DNA]</scope>
    <source>
        <strain evidence="7">18</strain>
    </source>
</reference>
<feature type="transmembrane region" description="Helical" evidence="5">
    <location>
        <begin position="182"/>
        <end position="200"/>
    </location>
</feature>
<dbReference type="OrthoDB" id="3428146at2"/>
<evidence type="ECO:0000256" key="5">
    <source>
        <dbReference type="SAM" id="Phobius"/>
    </source>
</evidence>
<feature type="transmembrane region" description="Helical" evidence="5">
    <location>
        <begin position="21"/>
        <end position="42"/>
    </location>
</feature>
<dbReference type="GO" id="GO:0016020">
    <property type="term" value="C:membrane"/>
    <property type="evidence" value="ECO:0007669"/>
    <property type="project" value="UniProtKB-SubCell"/>
</dbReference>
<evidence type="ECO:0000256" key="3">
    <source>
        <dbReference type="ARBA" id="ARBA00022989"/>
    </source>
</evidence>
<keyword evidence="7" id="KW-1185">Reference proteome</keyword>
<feature type="transmembrane region" description="Helical" evidence="5">
    <location>
        <begin position="140"/>
        <end position="162"/>
    </location>
</feature>
<dbReference type="RefSeq" id="WP_136537199.1">
    <property type="nucleotide sequence ID" value="NZ_STGY01000081.1"/>
</dbReference>
<dbReference type="AlphaFoldDB" id="A0A4S8Q1G8"/>
<dbReference type="EMBL" id="STGY01000081">
    <property type="protein sequence ID" value="THV33944.1"/>
    <property type="molecule type" value="Genomic_DNA"/>
</dbReference>
<evidence type="ECO:0000256" key="1">
    <source>
        <dbReference type="ARBA" id="ARBA00004141"/>
    </source>
</evidence>
<name>A0A4S8Q1G8_9ACTN</name>
<dbReference type="SUPFAM" id="SSF81324">
    <property type="entry name" value="Voltage-gated potassium channels"/>
    <property type="match status" value="1"/>
</dbReference>
<feature type="transmembrane region" description="Helical" evidence="5">
    <location>
        <begin position="54"/>
        <end position="74"/>
    </location>
</feature>
<evidence type="ECO:0000256" key="2">
    <source>
        <dbReference type="ARBA" id="ARBA00022692"/>
    </source>
</evidence>
<feature type="transmembrane region" description="Helical" evidence="5">
    <location>
        <begin position="86"/>
        <end position="112"/>
    </location>
</feature>
<reference evidence="6 7" key="2">
    <citation type="submission" date="2019-05" db="EMBL/GenBank/DDBJ databases">
        <title>Glycomyces buryatensis sp. nov.</title>
        <authorList>
            <person name="Nikitina E."/>
        </authorList>
    </citation>
    <scope>NUCLEOTIDE SEQUENCE [LARGE SCALE GENOMIC DNA]</scope>
    <source>
        <strain evidence="6 7">18</strain>
    </source>
</reference>
<keyword evidence="3 5" id="KW-1133">Transmembrane helix</keyword>
<gene>
    <name evidence="6" type="ORF">FAB82_24530</name>
</gene>
<dbReference type="Gene3D" id="1.20.120.350">
    <property type="entry name" value="Voltage-gated potassium channels. Chain C"/>
    <property type="match status" value="1"/>
</dbReference>
<sequence length="213" mass="23961">MPPTPRWSPRRLTALARYAQHRLHLPVIIAVLISIPAVFLTVWTDGGFAVAGKVIGWVSGAVLWFEAVILLMAAEHKREWLWRHKWMILVCVLTVFTLAFAAGGAQLLRFIYVIGSLRVLRAKRIITAAQVLDRRFGLGVWWRSALFTIAGLIAAVFVAVVLADPTSEYMSLITWFDHNLRLVPILIAGLILAGATWLVVRVRTEEQLDEEEE</sequence>
<keyword evidence="4 5" id="KW-0472">Membrane</keyword>
<organism evidence="6 7">
    <name type="scientific">Glycomyces buryatensis</name>
    <dbReference type="NCBI Taxonomy" id="2570927"/>
    <lineage>
        <taxon>Bacteria</taxon>
        <taxon>Bacillati</taxon>
        <taxon>Actinomycetota</taxon>
        <taxon>Actinomycetes</taxon>
        <taxon>Glycomycetales</taxon>
        <taxon>Glycomycetaceae</taxon>
        <taxon>Glycomyces</taxon>
    </lineage>
</organism>
<comment type="subcellular location">
    <subcellularLocation>
        <location evidence="1">Membrane</location>
        <topology evidence="1">Multi-pass membrane protein</topology>
    </subcellularLocation>
</comment>
<dbReference type="InterPro" id="IPR027359">
    <property type="entry name" value="Volt_channel_dom_sf"/>
</dbReference>
<protein>
    <submittedName>
        <fullName evidence="6">Uncharacterized protein</fullName>
    </submittedName>
</protein>
<comment type="caution">
    <text evidence="6">The sequence shown here is derived from an EMBL/GenBank/DDBJ whole genome shotgun (WGS) entry which is preliminary data.</text>
</comment>
<dbReference type="Proteomes" id="UP000308760">
    <property type="component" value="Unassembled WGS sequence"/>
</dbReference>
<evidence type="ECO:0000256" key="4">
    <source>
        <dbReference type="ARBA" id="ARBA00023136"/>
    </source>
</evidence>
<keyword evidence="2 5" id="KW-0812">Transmembrane</keyword>
<evidence type="ECO:0000313" key="7">
    <source>
        <dbReference type="Proteomes" id="UP000308760"/>
    </source>
</evidence>
<evidence type="ECO:0000313" key="6">
    <source>
        <dbReference type="EMBL" id="THV33944.1"/>
    </source>
</evidence>